<sequence length="129" mass="14439">MYLYYAIFTPETDGGYSIEFPDLEGAFSCGNDMHDSLYMAKDLLEGWLIVAEDEGDNIPQPSSPSEISIQPNELLIPIEVNLSLARQKHENTLIKKTLTIPEYLNVLAMDNGINFSQTLTEALREKLGV</sequence>
<dbReference type="InterPro" id="IPR031807">
    <property type="entry name" value="HicB-like"/>
</dbReference>
<evidence type="ECO:0000259" key="1">
    <source>
        <dbReference type="Pfam" id="PF15919"/>
    </source>
</evidence>
<dbReference type="InterPro" id="IPR035069">
    <property type="entry name" value="TTHA1013/TTHA0281-like"/>
</dbReference>
<dbReference type="AlphaFoldDB" id="A0A2N6SKZ6"/>
<dbReference type="Gene3D" id="3.30.160.250">
    <property type="match status" value="1"/>
</dbReference>
<evidence type="ECO:0000313" key="3">
    <source>
        <dbReference type="Proteomes" id="UP000235682"/>
    </source>
</evidence>
<feature type="domain" description="HicB-like antitoxin of toxin-antitoxin system" evidence="1">
    <location>
        <begin position="7"/>
        <end position="90"/>
    </location>
</feature>
<reference evidence="2 3" key="1">
    <citation type="submission" date="2017-09" db="EMBL/GenBank/DDBJ databases">
        <title>Bacterial strain isolated from the female urinary microbiota.</title>
        <authorList>
            <person name="Thomas-White K."/>
            <person name="Kumar N."/>
            <person name="Forster S."/>
            <person name="Putonti C."/>
            <person name="Lawley T."/>
            <person name="Wolfe A.J."/>
        </authorList>
    </citation>
    <scope>NUCLEOTIDE SEQUENCE [LARGE SCALE GENOMIC DNA]</scope>
    <source>
        <strain evidence="2 3">UMB0852</strain>
    </source>
</reference>
<organism evidence="2 3">
    <name type="scientific">Dolosicoccus paucivorans</name>
    <dbReference type="NCBI Taxonomy" id="84521"/>
    <lineage>
        <taxon>Bacteria</taxon>
        <taxon>Bacillati</taxon>
        <taxon>Bacillota</taxon>
        <taxon>Bacilli</taxon>
        <taxon>Lactobacillales</taxon>
        <taxon>Aerococcaceae</taxon>
        <taxon>Dolosicoccus</taxon>
    </lineage>
</organism>
<dbReference type="SUPFAM" id="SSF143100">
    <property type="entry name" value="TTHA1013/TTHA0281-like"/>
    <property type="match status" value="1"/>
</dbReference>
<dbReference type="OrthoDB" id="5419659at2"/>
<comment type="caution">
    <text evidence="2">The sequence shown here is derived from an EMBL/GenBank/DDBJ whole genome shotgun (WGS) entry which is preliminary data.</text>
</comment>
<dbReference type="Pfam" id="PF15919">
    <property type="entry name" value="HicB_lk_antitox"/>
    <property type="match status" value="1"/>
</dbReference>
<dbReference type="RefSeq" id="WP_102228131.1">
    <property type="nucleotide sequence ID" value="NZ_PNFY01000051.1"/>
</dbReference>
<name>A0A2N6SKZ6_9LACT</name>
<evidence type="ECO:0000313" key="2">
    <source>
        <dbReference type="EMBL" id="PMC57189.1"/>
    </source>
</evidence>
<accession>A0A2N6SKZ6</accession>
<dbReference type="EMBL" id="PNHE01000054">
    <property type="protein sequence ID" value="PMC57189.1"/>
    <property type="molecule type" value="Genomic_DNA"/>
</dbReference>
<keyword evidence="3" id="KW-1185">Reference proteome</keyword>
<protein>
    <submittedName>
        <fullName evidence="2">HicB family protein</fullName>
    </submittedName>
</protein>
<dbReference type="Proteomes" id="UP000235682">
    <property type="component" value="Unassembled WGS sequence"/>
</dbReference>
<gene>
    <name evidence="2" type="ORF">CJ205_08090</name>
</gene>
<proteinExistence type="predicted"/>